<keyword evidence="1" id="KW-0813">Transport</keyword>
<dbReference type="EMBL" id="JAAAJB010000006">
    <property type="protein sequence ID" value="KAG0270419.1"/>
    <property type="molecule type" value="Genomic_DNA"/>
</dbReference>
<dbReference type="InterPro" id="IPR013766">
    <property type="entry name" value="Thioredoxin_domain"/>
</dbReference>
<dbReference type="InterPro" id="IPR036249">
    <property type="entry name" value="Thioredoxin-like_sf"/>
</dbReference>
<dbReference type="Proteomes" id="UP000807716">
    <property type="component" value="Unassembled WGS sequence"/>
</dbReference>
<protein>
    <recommendedName>
        <fullName evidence="4">Thioredoxin domain-containing protein</fullName>
    </recommendedName>
</protein>
<dbReference type="Pfam" id="PF00085">
    <property type="entry name" value="Thioredoxin"/>
    <property type="match status" value="1"/>
</dbReference>
<dbReference type="PRINTS" id="PR00421">
    <property type="entry name" value="THIOREDOXIN"/>
</dbReference>
<dbReference type="Gene3D" id="3.40.30.10">
    <property type="entry name" value="Glutaredoxin"/>
    <property type="match status" value="1"/>
</dbReference>
<evidence type="ECO:0000313" key="5">
    <source>
        <dbReference type="EMBL" id="KAG0270419.1"/>
    </source>
</evidence>
<evidence type="ECO:0000313" key="6">
    <source>
        <dbReference type="Proteomes" id="UP000807716"/>
    </source>
</evidence>
<proteinExistence type="predicted"/>
<dbReference type="InterPro" id="IPR017937">
    <property type="entry name" value="Thioredoxin_CS"/>
</dbReference>
<dbReference type="PROSITE" id="PS51352">
    <property type="entry name" value="THIOREDOXIN_2"/>
    <property type="match status" value="1"/>
</dbReference>
<dbReference type="OrthoDB" id="2121326at2759"/>
<dbReference type="GO" id="GO:0015035">
    <property type="term" value="F:protein-disulfide reductase activity"/>
    <property type="evidence" value="ECO:0007669"/>
    <property type="project" value="TreeGrafter"/>
</dbReference>
<accession>A0A9P6QJ94</accession>
<feature type="domain" description="Thioredoxin" evidence="4">
    <location>
        <begin position="25"/>
        <end position="134"/>
    </location>
</feature>
<dbReference type="CDD" id="cd02947">
    <property type="entry name" value="TRX_family"/>
    <property type="match status" value="1"/>
</dbReference>
<dbReference type="PANTHER" id="PTHR45663:SF11">
    <property type="entry name" value="GEO12009P1"/>
    <property type="match status" value="1"/>
</dbReference>
<dbReference type="PANTHER" id="PTHR45663">
    <property type="entry name" value="GEO12009P1"/>
    <property type="match status" value="1"/>
</dbReference>
<evidence type="ECO:0000256" key="3">
    <source>
        <dbReference type="ARBA" id="ARBA00023157"/>
    </source>
</evidence>
<evidence type="ECO:0000256" key="2">
    <source>
        <dbReference type="ARBA" id="ARBA00022982"/>
    </source>
</evidence>
<dbReference type="PROSITE" id="PS00194">
    <property type="entry name" value="THIOREDOXIN_1"/>
    <property type="match status" value="1"/>
</dbReference>
<gene>
    <name evidence="5" type="ORF">DFQ27_007571</name>
</gene>
<dbReference type="AlphaFoldDB" id="A0A9P6QJ94"/>
<sequence>MNALRLASTNISAVVRPQGVRYFQSSRAALGPILHATDSDFTTLIKRDGRIIVQFHAEWCGPCKFMDPILAAKAENSDITLIKVDIDACPTVANQHQIRGVPTLKAYKGGAELKESVGALRPPQLDAFIDEAFGKK</sequence>
<name>A0A9P6QJ94_9FUNG</name>
<keyword evidence="2" id="KW-0249">Electron transport</keyword>
<reference evidence="5" key="1">
    <citation type="journal article" date="2020" name="Fungal Divers.">
        <title>Resolving the Mortierellaceae phylogeny through synthesis of multi-gene phylogenetics and phylogenomics.</title>
        <authorList>
            <person name="Vandepol N."/>
            <person name="Liber J."/>
            <person name="Desiro A."/>
            <person name="Na H."/>
            <person name="Kennedy M."/>
            <person name="Barry K."/>
            <person name="Grigoriev I.V."/>
            <person name="Miller A.N."/>
            <person name="O'Donnell K."/>
            <person name="Stajich J.E."/>
            <person name="Bonito G."/>
        </authorList>
    </citation>
    <scope>NUCLEOTIDE SEQUENCE</scope>
    <source>
        <strain evidence="5">BC1065</strain>
    </source>
</reference>
<keyword evidence="3" id="KW-1015">Disulfide bond</keyword>
<dbReference type="GO" id="GO:0005737">
    <property type="term" value="C:cytoplasm"/>
    <property type="evidence" value="ECO:0007669"/>
    <property type="project" value="TreeGrafter"/>
</dbReference>
<evidence type="ECO:0000259" key="4">
    <source>
        <dbReference type="PROSITE" id="PS51352"/>
    </source>
</evidence>
<keyword evidence="6" id="KW-1185">Reference proteome</keyword>
<organism evidence="5 6">
    <name type="scientific">Actinomortierella ambigua</name>
    <dbReference type="NCBI Taxonomy" id="1343610"/>
    <lineage>
        <taxon>Eukaryota</taxon>
        <taxon>Fungi</taxon>
        <taxon>Fungi incertae sedis</taxon>
        <taxon>Mucoromycota</taxon>
        <taxon>Mortierellomycotina</taxon>
        <taxon>Mortierellomycetes</taxon>
        <taxon>Mortierellales</taxon>
        <taxon>Mortierellaceae</taxon>
        <taxon>Actinomortierella</taxon>
    </lineage>
</organism>
<dbReference type="SUPFAM" id="SSF52833">
    <property type="entry name" value="Thioredoxin-like"/>
    <property type="match status" value="1"/>
</dbReference>
<evidence type="ECO:0000256" key="1">
    <source>
        <dbReference type="ARBA" id="ARBA00022448"/>
    </source>
</evidence>
<comment type="caution">
    <text evidence="5">The sequence shown here is derived from an EMBL/GenBank/DDBJ whole genome shotgun (WGS) entry which is preliminary data.</text>
</comment>